<evidence type="ECO:0000256" key="5">
    <source>
        <dbReference type="ARBA" id="ARBA00022722"/>
    </source>
</evidence>
<dbReference type="InterPro" id="IPR022712">
    <property type="entry name" value="Beta_Casp"/>
</dbReference>
<feature type="compositionally biased region" description="Basic residues" evidence="12">
    <location>
        <begin position="641"/>
        <end position="650"/>
    </location>
</feature>
<dbReference type="Gene3D" id="3.40.50.10890">
    <property type="match status" value="1"/>
</dbReference>
<dbReference type="PANTHER" id="PTHR11203">
    <property type="entry name" value="CLEAVAGE AND POLYADENYLATION SPECIFICITY FACTOR FAMILY MEMBER"/>
    <property type="match status" value="1"/>
</dbReference>
<comment type="caution">
    <text evidence="16">The sequence shown here is derived from an EMBL/GenBank/DDBJ whole genome shotgun (WGS) entry which is preliminary data.</text>
</comment>
<evidence type="ECO:0000256" key="2">
    <source>
        <dbReference type="ARBA" id="ARBA00010624"/>
    </source>
</evidence>
<evidence type="ECO:0000259" key="15">
    <source>
        <dbReference type="SMART" id="SM01098"/>
    </source>
</evidence>
<dbReference type="PANTHER" id="PTHR11203:SF11">
    <property type="entry name" value="CLEAVAGE AND POLYADENYLATION SPECIFICITY FACTOR SUBUNIT 3"/>
    <property type="match status" value="1"/>
</dbReference>
<dbReference type="GO" id="GO:0003723">
    <property type="term" value="F:RNA binding"/>
    <property type="evidence" value="ECO:0007669"/>
    <property type="project" value="TreeGrafter"/>
</dbReference>
<gene>
    <name evidence="16" type="primary">YSH1</name>
    <name evidence="16" type="ORF">C6P46_004009</name>
</gene>
<dbReference type="Proteomes" id="UP000777482">
    <property type="component" value="Unassembled WGS sequence"/>
</dbReference>
<evidence type="ECO:0000256" key="11">
    <source>
        <dbReference type="ARBA" id="ARBA00075008"/>
    </source>
</evidence>
<evidence type="ECO:0000256" key="12">
    <source>
        <dbReference type="SAM" id="MobiDB-lite"/>
    </source>
</evidence>
<name>A0A9P6W1W5_RHOMI</name>
<dbReference type="GO" id="GO:0004534">
    <property type="term" value="F:5'-3' RNA exonuclease activity"/>
    <property type="evidence" value="ECO:0007669"/>
    <property type="project" value="TreeGrafter"/>
</dbReference>
<keyword evidence="7" id="KW-0378">Hydrolase</keyword>
<proteinExistence type="inferred from homology"/>
<feature type="domain" description="Beta-Casp" evidence="14">
    <location>
        <begin position="276"/>
        <end position="403"/>
    </location>
</feature>
<keyword evidence="6" id="KW-0255">Endonuclease</keyword>
<evidence type="ECO:0000256" key="7">
    <source>
        <dbReference type="ARBA" id="ARBA00022801"/>
    </source>
</evidence>
<feature type="region of interest" description="Disordered" evidence="12">
    <location>
        <begin position="1"/>
        <end position="20"/>
    </location>
</feature>
<dbReference type="GO" id="GO:0005847">
    <property type="term" value="C:mRNA cleavage and polyadenylation specificity factor complex"/>
    <property type="evidence" value="ECO:0007669"/>
    <property type="project" value="TreeGrafter"/>
</dbReference>
<comment type="subcellular location">
    <subcellularLocation>
        <location evidence="1">Nucleus</location>
    </subcellularLocation>
</comment>
<dbReference type="InterPro" id="IPR050698">
    <property type="entry name" value="MBL"/>
</dbReference>
<dbReference type="Pfam" id="PF07521">
    <property type="entry name" value="RMMBL"/>
    <property type="match status" value="1"/>
</dbReference>
<dbReference type="InterPro" id="IPR001279">
    <property type="entry name" value="Metallo-B-lactamas"/>
</dbReference>
<dbReference type="GO" id="GO:0006398">
    <property type="term" value="P:mRNA 3'-end processing by stem-loop binding and cleavage"/>
    <property type="evidence" value="ECO:0007669"/>
    <property type="project" value="TreeGrafter"/>
</dbReference>
<dbReference type="Pfam" id="PF00753">
    <property type="entry name" value="Lactamase_B"/>
    <property type="match status" value="1"/>
</dbReference>
<protein>
    <recommendedName>
        <fullName evidence="3">Endoribonuclease YSH1</fullName>
    </recommendedName>
    <alternativeName>
        <fullName evidence="10">Endoribonuclease ysh1</fullName>
    </alternativeName>
    <alternativeName>
        <fullName evidence="9 11">mRNA 3'-end-processing protein YSH1</fullName>
    </alternativeName>
</protein>
<dbReference type="InterPro" id="IPR021718">
    <property type="entry name" value="CPSF73-100_C"/>
</dbReference>
<dbReference type="FunFam" id="3.40.50.10890:FF:000001">
    <property type="entry name" value="Cleavage and polyadenylation specificity factor subunit 3"/>
    <property type="match status" value="1"/>
</dbReference>
<evidence type="ECO:0000256" key="9">
    <source>
        <dbReference type="ARBA" id="ARBA00032592"/>
    </source>
</evidence>
<dbReference type="GO" id="GO:0004521">
    <property type="term" value="F:RNA endonuclease activity"/>
    <property type="evidence" value="ECO:0007669"/>
    <property type="project" value="TreeGrafter"/>
</dbReference>
<feature type="region of interest" description="Disordered" evidence="12">
    <location>
        <begin position="631"/>
        <end position="688"/>
    </location>
</feature>
<comment type="similarity">
    <text evidence="2">Belongs to the metallo-beta-lactamase superfamily. RNA-metabolizing metallo-beta-lactamase-like family. CPSF2/YSH1 subfamily.</text>
</comment>
<dbReference type="SMART" id="SM00849">
    <property type="entry name" value="Lactamase_B"/>
    <property type="match status" value="1"/>
</dbReference>
<evidence type="ECO:0000313" key="16">
    <source>
        <dbReference type="EMBL" id="KAG0661412.1"/>
    </source>
</evidence>
<accession>A0A9P6W1W5</accession>
<organism evidence="16 17">
    <name type="scientific">Rhodotorula mucilaginosa</name>
    <name type="common">Yeast</name>
    <name type="synonym">Rhodotorula rubra</name>
    <dbReference type="NCBI Taxonomy" id="5537"/>
    <lineage>
        <taxon>Eukaryota</taxon>
        <taxon>Fungi</taxon>
        <taxon>Dikarya</taxon>
        <taxon>Basidiomycota</taxon>
        <taxon>Pucciniomycotina</taxon>
        <taxon>Microbotryomycetes</taxon>
        <taxon>Sporidiobolales</taxon>
        <taxon>Sporidiobolaceae</taxon>
        <taxon>Rhodotorula</taxon>
    </lineage>
</organism>
<dbReference type="SUPFAM" id="SSF56281">
    <property type="entry name" value="Metallo-hydrolase/oxidoreductase"/>
    <property type="match status" value="1"/>
</dbReference>
<evidence type="ECO:0000256" key="10">
    <source>
        <dbReference type="ARBA" id="ARBA00069466"/>
    </source>
</evidence>
<dbReference type="InterPro" id="IPR036866">
    <property type="entry name" value="RibonucZ/Hydroxyglut_hydro"/>
</dbReference>
<dbReference type="Pfam" id="PF10996">
    <property type="entry name" value="Beta-Casp"/>
    <property type="match status" value="1"/>
</dbReference>
<evidence type="ECO:0000259" key="13">
    <source>
        <dbReference type="SMART" id="SM00849"/>
    </source>
</evidence>
<keyword evidence="17" id="KW-1185">Reference proteome</keyword>
<dbReference type="InterPro" id="IPR011108">
    <property type="entry name" value="RMMBL"/>
</dbReference>
<feature type="domain" description="Metallo-beta-lactamase" evidence="13">
    <location>
        <begin position="42"/>
        <end position="259"/>
    </location>
</feature>
<feature type="region of interest" description="Disordered" evidence="12">
    <location>
        <begin position="842"/>
        <end position="868"/>
    </location>
</feature>
<feature type="domain" description="Pre-mRNA 3'-end-processing endonuclease polyadenylation factor C-term" evidence="15">
    <location>
        <begin position="515"/>
        <end position="816"/>
    </location>
</feature>
<evidence type="ECO:0000256" key="6">
    <source>
        <dbReference type="ARBA" id="ARBA00022759"/>
    </source>
</evidence>
<evidence type="ECO:0000256" key="8">
    <source>
        <dbReference type="ARBA" id="ARBA00023242"/>
    </source>
</evidence>
<sequence length="868" mass="95753">MAPTKRKGPGDAPGVAQISPEGITGLDDEMEVQLLGAGQEVGRSCCVIKYKGRTIVCDAGVHPAFSGMAALPFLDELDWSTVDAILITHFHLDHAASLTYVMEKTNFKEGNGVVYMSNPTKAVYRYLMSDFVRVSTAGTDENLFTENEMIASFNQIQSFDFEQEILLPPSSTSSASVRFTSFAAGHVLGACMFLIEIAGARVLYTGDYSTEEDRHLVPAKVPTWERPPDVMICESTYGVQSHEPRLEKEAQFTNLVQSILKRGGRVLLPVFALGRAQEILLILDEYWAEHPELQHIPIYYISSLAIKCMDVYRQYIHTMSPNVRSKFARGINPFDFKRKDTFIRPLDKGISKLNDRNPCVVMASPGFLTSGVSRELLEKWAPDPRNGLIITGYSVEGVMARTIMNEPTEIQAVNGGAKIQRRLSVDYISFSAHVDYTQNSKFIDEVMPSHLILVHGEVNNMSRLRSALKTKFAERKNDVQIYTPRNVETVRLKFRGERMAKALGSLALTTPAPATPVSGLLVSKDFSYTLLSPADLREFTGLSTSIILQRQRLALSVSWDLVRWHLQGMYGKIAEGRDAEGTPTMRIMETVDVKHVDKHALAIEWVGGVTNDMIADSVLAVVLGIDGSPASVKKTTEDHPHQHHHHHHRHPYAEPPSPPRHTRSIEASASSDGVKKEEEEGTEAEASTLPSRLDRLIAFLDSYFGHVELLSPEEQAALPPTTPVWSATEVEEAAVKVEASSTEPAEKVEDAAEAILEKKVLERPLAPIVRVRLDDHWADVRIEDLSCRKTVSSDWEPLQRRVESIVQIAMAIVTPLSALASGHGGTKSLSLVDDIPAIKKRAVGEGDVGGTSKQANPEESAPVETSEA</sequence>
<dbReference type="SMART" id="SM01098">
    <property type="entry name" value="CPSF73-100_C"/>
    <property type="match status" value="1"/>
</dbReference>
<evidence type="ECO:0000256" key="4">
    <source>
        <dbReference type="ARBA" id="ARBA00022664"/>
    </source>
</evidence>
<keyword evidence="5" id="KW-0540">Nuclease</keyword>
<dbReference type="AlphaFoldDB" id="A0A9P6W1W5"/>
<dbReference type="SMART" id="SM01027">
    <property type="entry name" value="Beta-Casp"/>
    <property type="match status" value="1"/>
</dbReference>
<reference evidence="16 17" key="1">
    <citation type="submission" date="2020-11" db="EMBL/GenBank/DDBJ databases">
        <title>Kefir isolates.</title>
        <authorList>
            <person name="Marcisauskas S."/>
            <person name="Kim Y."/>
            <person name="Blasche S."/>
        </authorList>
    </citation>
    <scope>NUCLEOTIDE SEQUENCE [LARGE SCALE GENOMIC DNA]</scope>
    <source>
        <strain evidence="16 17">KR</strain>
    </source>
</reference>
<dbReference type="OrthoDB" id="10249535at2759"/>
<keyword evidence="4" id="KW-0507">mRNA processing</keyword>
<dbReference type="Gene3D" id="3.60.15.10">
    <property type="entry name" value="Ribonuclease Z/Hydroxyacylglutathione hydrolase-like"/>
    <property type="match status" value="1"/>
</dbReference>
<keyword evidence="8" id="KW-0539">Nucleus</keyword>
<evidence type="ECO:0000256" key="1">
    <source>
        <dbReference type="ARBA" id="ARBA00004123"/>
    </source>
</evidence>
<evidence type="ECO:0000259" key="14">
    <source>
        <dbReference type="SMART" id="SM01027"/>
    </source>
</evidence>
<dbReference type="EMBL" id="PUHQ01000035">
    <property type="protein sequence ID" value="KAG0661412.1"/>
    <property type="molecule type" value="Genomic_DNA"/>
</dbReference>
<evidence type="ECO:0000313" key="17">
    <source>
        <dbReference type="Proteomes" id="UP000777482"/>
    </source>
</evidence>
<dbReference type="Pfam" id="PF11718">
    <property type="entry name" value="CPSF73-100_C"/>
    <property type="match status" value="1"/>
</dbReference>
<evidence type="ECO:0000256" key="3">
    <source>
        <dbReference type="ARBA" id="ARBA00018311"/>
    </source>
</evidence>